<comment type="caution">
    <text evidence="1">The sequence shown here is derived from an EMBL/GenBank/DDBJ whole genome shotgun (WGS) entry which is preliminary data.</text>
</comment>
<evidence type="ECO:0000313" key="2">
    <source>
        <dbReference type="Proteomes" id="UP000198358"/>
    </source>
</evidence>
<name>A0AB36PH51_SHIFL</name>
<accession>A0AB36PH51</accession>
<proteinExistence type="predicted"/>
<protein>
    <submittedName>
        <fullName evidence="1">Uncharacterized protein</fullName>
    </submittedName>
</protein>
<dbReference type="AlphaFoldDB" id="A0AB36PH51"/>
<dbReference type="EMBL" id="NEDR01000001">
    <property type="protein sequence ID" value="OXB29058.1"/>
    <property type="molecule type" value="Genomic_DNA"/>
</dbReference>
<gene>
    <name evidence="1" type="ORF">SF301_1227</name>
</gene>
<dbReference type="Proteomes" id="UP000198358">
    <property type="component" value="Unassembled WGS sequence"/>
</dbReference>
<sequence length="48" mass="5603">MTGVILQKYTSTEQYRFFMGFYTLFHIPLKISHQLTNTSSETCIKLIA</sequence>
<organism evidence="1 2">
    <name type="scientific">Shigella flexneri 2a str. 301</name>
    <dbReference type="NCBI Taxonomy" id="198214"/>
    <lineage>
        <taxon>Bacteria</taxon>
        <taxon>Pseudomonadati</taxon>
        <taxon>Pseudomonadota</taxon>
        <taxon>Gammaproteobacteria</taxon>
        <taxon>Enterobacterales</taxon>
        <taxon>Enterobacteriaceae</taxon>
        <taxon>Shigella</taxon>
    </lineage>
</organism>
<evidence type="ECO:0000313" key="1">
    <source>
        <dbReference type="EMBL" id="OXB29058.1"/>
    </source>
</evidence>
<reference evidence="1 2" key="1">
    <citation type="submission" date="2017-04" db="EMBL/GenBank/DDBJ databases">
        <title>Shigella flexneri 2a str. 301 Sequencing.</title>
        <authorList>
            <person name="Zhu Z."/>
        </authorList>
    </citation>
    <scope>NUCLEOTIDE SEQUENCE [LARGE SCALE GENOMIC DNA]</scope>
    <source>
        <strain evidence="1 2">301</strain>
    </source>
</reference>